<name>A0A9Q3II00_9BASI</name>
<evidence type="ECO:0000313" key="2">
    <source>
        <dbReference type="Proteomes" id="UP000765509"/>
    </source>
</evidence>
<proteinExistence type="predicted"/>
<comment type="caution">
    <text evidence="1">The sequence shown here is derived from an EMBL/GenBank/DDBJ whole genome shotgun (WGS) entry which is preliminary data.</text>
</comment>
<sequence>MLSWPYENRLKTCRQKKYILLPCHTPNNTCSDELWPMIKCRHRLAMGARQGALPLDKLYTAFHLRHKLRRTSSGARCLTLVTVDGMSLTLLNPESQITTLYHIPSFIHVSQLEHERYY</sequence>
<evidence type="ECO:0000313" key="1">
    <source>
        <dbReference type="EMBL" id="MBW0539454.1"/>
    </source>
</evidence>
<gene>
    <name evidence="1" type="ORF">O181_079169</name>
</gene>
<organism evidence="1 2">
    <name type="scientific">Austropuccinia psidii MF-1</name>
    <dbReference type="NCBI Taxonomy" id="1389203"/>
    <lineage>
        <taxon>Eukaryota</taxon>
        <taxon>Fungi</taxon>
        <taxon>Dikarya</taxon>
        <taxon>Basidiomycota</taxon>
        <taxon>Pucciniomycotina</taxon>
        <taxon>Pucciniomycetes</taxon>
        <taxon>Pucciniales</taxon>
        <taxon>Sphaerophragmiaceae</taxon>
        <taxon>Austropuccinia</taxon>
    </lineage>
</organism>
<reference evidence="1" key="1">
    <citation type="submission" date="2021-03" db="EMBL/GenBank/DDBJ databases">
        <title>Draft genome sequence of rust myrtle Austropuccinia psidii MF-1, a brazilian biotype.</title>
        <authorList>
            <person name="Quecine M.C."/>
            <person name="Pachon D.M.R."/>
            <person name="Bonatelli M.L."/>
            <person name="Correr F.H."/>
            <person name="Franceschini L.M."/>
            <person name="Leite T.F."/>
            <person name="Margarido G.R.A."/>
            <person name="Almeida C.A."/>
            <person name="Ferrarezi J.A."/>
            <person name="Labate C.A."/>
        </authorList>
    </citation>
    <scope>NUCLEOTIDE SEQUENCE</scope>
    <source>
        <strain evidence="1">MF-1</strain>
    </source>
</reference>
<dbReference type="Proteomes" id="UP000765509">
    <property type="component" value="Unassembled WGS sequence"/>
</dbReference>
<dbReference type="EMBL" id="AVOT02044087">
    <property type="protein sequence ID" value="MBW0539454.1"/>
    <property type="molecule type" value="Genomic_DNA"/>
</dbReference>
<dbReference type="AlphaFoldDB" id="A0A9Q3II00"/>
<keyword evidence="2" id="KW-1185">Reference proteome</keyword>
<accession>A0A9Q3II00</accession>
<protein>
    <submittedName>
        <fullName evidence="1">Uncharacterized protein</fullName>
    </submittedName>
</protein>